<evidence type="ECO:0000313" key="3">
    <source>
        <dbReference type="Proteomes" id="UP000220841"/>
    </source>
</evidence>
<dbReference type="Pfam" id="PF05791">
    <property type="entry name" value="Bacillus_HBL"/>
    <property type="match status" value="1"/>
</dbReference>
<dbReference type="GO" id="GO:0016020">
    <property type="term" value="C:membrane"/>
    <property type="evidence" value="ECO:0007669"/>
    <property type="project" value="InterPro"/>
</dbReference>
<dbReference type="Gene3D" id="1.20.1170.10">
    <property type="match status" value="1"/>
</dbReference>
<dbReference type="EMBL" id="NUBY01000176">
    <property type="protein sequence ID" value="PEP96977.1"/>
    <property type="molecule type" value="Genomic_DNA"/>
</dbReference>
<feature type="chain" id="PRO_5013332545" description="Hemolysin BL lytic component L2" evidence="1">
    <location>
        <begin position="27"/>
        <end position="427"/>
    </location>
</feature>
<accession>A0A2A8H989</accession>
<feature type="signal peptide" evidence="1">
    <location>
        <begin position="1"/>
        <end position="26"/>
    </location>
</feature>
<name>A0A2A8H989_9BACI</name>
<keyword evidence="1" id="KW-0732">Signal</keyword>
<sequence>MKKQLYTSLLVATVMTSSLGTANVFAATMVNPEQVHPMNNVDISQFSSSLRKLGEQATVLQIYARIIENQSAFNLPQAPALQDIQQLIQADVKEWRREIFNKRLLSINENNRDFVRKFNVYVEKETLEGISTRLGDKMAKQQLNINQTLNELEDFKTSLGKHKNNLTQRIQEADKFLNGGSGRIADLKKEIGTIESGMQKDLDVISSAPGKLVSSGTAIGSSVWKLLYPVAKGGTQAALEYVALAAKKLEEAKKAAIATAKQDGNKEVDIERIMKEVEENFANTPEGKALASESLKKYDFMDKVDIDQIKKIIEGEAAGNDILQKQRDAILSLAEKNNQLYTATRDLQVADIQALQILLIESKVDMFVEQVDTEMELLKKHQKDWALIEQVIKEVPEKPSSSDLKTLKEVCKQLEKQINSFDNALNG</sequence>
<dbReference type="AlphaFoldDB" id="A0A2A8H989"/>
<organism evidence="2 3">
    <name type="scientific">Bacillus toyonensis</name>
    <dbReference type="NCBI Taxonomy" id="155322"/>
    <lineage>
        <taxon>Bacteria</taxon>
        <taxon>Bacillati</taxon>
        <taxon>Bacillota</taxon>
        <taxon>Bacilli</taxon>
        <taxon>Bacillales</taxon>
        <taxon>Bacillaceae</taxon>
        <taxon>Bacillus</taxon>
        <taxon>Bacillus cereus group</taxon>
    </lineage>
</organism>
<dbReference type="RefSeq" id="WP_098227411.1">
    <property type="nucleotide sequence ID" value="NZ_NUBY01000176.1"/>
</dbReference>
<comment type="caution">
    <text evidence="2">The sequence shown here is derived from an EMBL/GenBank/DDBJ whole genome shotgun (WGS) entry which is preliminary data.</text>
</comment>
<dbReference type="PANTHER" id="PTHR38443">
    <property type="match status" value="1"/>
</dbReference>
<reference evidence="2 3" key="1">
    <citation type="submission" date="2017-09" db="EMBL/GenBank/DDBJ databases">
        <title>Large-scale bioinformatics analysis of Bacillus genomes uncovers conserved roles of natural products in bacterial physiology.</title>
        <authorList>
            <consortium name="Agbiome Team Llc"/>
            <person name="Bleich R.M."/>
            <person name="Grubbs K.J."/>
            <person name="Santa Maria K.C."/>
            <person name="Allen S.E."/>
            <person name="Farag S."/>
            <person name="Shank E.A."/>
            <person name="Bowers A."/>
        </authorList>
    </citation>
    <scope>NUCLEOTIDE SEQUENCE [LARGE SCALE GENOMIC DNA]</scope>
    <source>
        <strain evidence="2 3">AFS021349</strain>
    </source>
</reference>
<protein>
    <recommendedName>
        <fullName evidence="4">Hemolysin BL lytic component L2</fullName>
    </recommendedName>
</protein>
<dbReference type="PANTHER" id="PTHR38443:SF2">
    <property type="entry name" value="NON-HEMOLYTIC ENTEROTOXIN LYTIC COMPONENT L1"/>
    <property type="match status" value="1"/>
</dbReference>
<dbReference type="SUPFAM" id="SSF58100">
    <property type="entry name" value="Bacterial hemolysins"/>
    <property type="match status" value="1"/>
</dbReference>
<gene>
    <name evidence="2" type="ORF">CN585_24835</name>
</gene>
<dbReference type="InterPro" id="IPR052785">
    <property type="entry name" value="Enterotoxin_cmpnt"/>
</dbReference>
<evidence type="ECO:0008006" key="4">
    <source>
        <dbReference type="Google" id="ProtNLM"/>
    </source>
</evidence>
<dbReference type="InterPro" id="IPR008414">
    <property type="entry name" value="HBL"/>
</dbReference>
<evidence type="ECO:0000256" key="1">
    <source>
        <dbReference type="SAM" id="SignalP"/>
    </source>
</evidence>
<evidence type="ECO:0000313" key="2">
    <source>
        <dbReference type="EMBL" id="PEP96977.1"/>
    </source>
</evidence>
<proteinExistence type="predicted"/>
<dbReference type="Proteomes" id="UP000220841">
    <property type="component" value="Unassembled WGS sequence"/>
</dbReference>